<dbReference type="CDD" id="cd15457">
    <property type="entry name" value="NADAR"/>
    <property type="match status" value="1"/>
</dbReference>
<name>A0ABV4NMU5_9GAMM</name>
<dbReference type="RefSeq" id="WP_371843457.1">
    <property type="nucleotide sequence ID" value="NZ_JBGMEL010000008.1"/>
</dbReference>
<dbReference type="NCBIfam" id="TIGR02464">
    <property type="entry name" value="ribofla_fusion"/>
    <property type="match status" value="1"/>
</dbReference>
<proteinExistence type="predicted"/>
<gene>
    <name evidence="4" type="ORF">ACCI51_09965</name>
</gene>
<comment type="catalytic activity">
    <reaction evidence="1">
        <text>5-amino-6-(5-phospho-D-ribosylamino)uracil + H2O = 5,6-diaminouracil + D-ribose 5-phosphate</text>
        <dbReference type="Rhea" id="RHEA:55020"/>
        <dbReference type="ChEBI" id="CHEBI:15377"/>
        <dbReference type="ChEBI" id="CHEBI:46252"/>
        <dbReference type="ChEBI" id="CHEBI:58453"/>
        <dbReference type="ChEBI" id="CHEBI:78346"/>
    </reaction>
</comment>
<evidence type="ECO:0000259" key="3">
    <source>
        <dbReference type="Pfam" id="PF08719"/>
    </source>
</evidence>
<accession>A0ABV4NMU5</accession>
<dbReference type="InterPro" id="IPR037238">
    <property type="entry name" value="YbiA-like_sf"/>
</dbReference>
<sequence length="185" mass="21160">MKIITRDQLIDFANNGNKVKYLYFWGHQENGSKVTKRCFSQWYNSTFEKDGNQYITAEHYMMYHKAKLFGDSNACKKVLTSTTPNEAKRIGRQVIGFKQEIWEEKRFEIVVNANLAKFSQNPALKEFLLNTGNRVLVEASPVDTIWGIGLAQDDLSAQDPNTWRGLNLLGFALMEVRALLACDQA</sequence>
<dbReference type="EMBL" id="JBGMEL010000008">
    <property type="protein sequence ID" value="MFA0790869.1"/>
    <property type="molecule type" value="Genomic_DNA"/>
</dbReference>
<evidence type="ECO:0000313" key="5">
    <source>
        <dbReference type="Proteomes" id="UP001569414"/>
    </source>
</evidence>
<protein>
    <submittedName>
        <fullName evidence="4">NADAR family protein</fullName>
    </submittedName>
</protein>
<dbReference type="Pfam" id="PF08719">
    <property type="entry name" value="NADAR"/>
    <property type="match status" value="1"/>
</dbReference>
<evidence type="ECO:0000256" key="2">
    <source>
        <dbReference type="ARBA" id="ARBA00000751"/>
    </source>
</evidence>
<organism evidence="4 5">
    <name type="scientific">Microbulbifer echini</name>
    <dbReference type="NCBI Taxonomy" id="1529067"/>
    <lineage>
        <taxon>Bacteria</taxon>
        <taxon>Pseudomonadati</taxon>
        <taxon>Pseudomonadota</taxon>
        <taxon>Gammaproteobacteria</taxon>
        <taxon>Cellvibrionales</taxon>
        <taxon>Microbulbiferaceae</taxon>
        <taxon>Microbulbifer</taxon>
    </lineage>
</organism>
<dbReference type="InterPro" id="IPR012816">
    <property type="entry name" value="NADAR"/>
</dbReference>
<dbReference type="Proteomes" id="UP001569414">
    <property type="component" value="Unassembled WGS sequence"/>
</dbReference>
<evidence type="ECO:0000313" key="4">
    <source>
        <dbReference type="EMBL" id="MFA0790869.1"/>
    </source>
</evidence>
<evidence type="ECO:0000256" key="1">
    <source>
        <dbReference type="ARBA" id="ARBA00000022"/>
    </source>
</evidence>
<dbReference type="SUPFAM" id="SSF143990">
    <property type="entry name" value="YbiA-like"/>
    <property type="match status" value="1"/>
</dbReference>
<keyword evidence="5" id="KW-1185">Reference proteome</keyword>
<dbReference type="Gene3D" id="1.10.357.40">
    <property type="entry name" value="YbiA-like"/>
    <property type="match status" value="1"/>
</dbReference>
<feature type="domain" description="NADAR" evidence="3">
    <location>
        <begin position="23"/>
        <end position="180"/>
    </location>
</feature>
<reference evidence="4 5" key="1">
    <citation type="submission" date="2024-08" db="EMBL/GenBank/DDBJ databases">
        <authorList>
            <person name="Ishaq N."/>
        </authorList>
    </citation>
    <scope>NUCLEOTIDE SEQUENCE [LARGE SCALE GENOMIC DNA]</scope>
    <source>
        <strain evidence="4 5">JCM 30400</strain>
    </source>
</reference>
<comment type="caution">
    <text evidence="4">The sequence shown here is derived from an EMBL/GenBank/DDBJ whole genome shotgun (WGS) entry which is preliminary data.</text>
</comment>
<comment type="catalytic activity">
    <reaction evidence="2">
        <text>2,5-diamino-6-hydroxy-4-(5-phosphoribosylamino)-pyrimidine + H2O = 2,5,6-triamino-4-hydroxypyrimidine + D-ribose 5-phosphate</text>
        <dbReference type="Rhea" id="RHEA:23436"/>
        <dbReference type="ChEBI" id="CHEBI:15377"/>
        <dbReference type="ChEBI" id="CHEBI:58614"/>
        <dbReference type="ChEBI" id="CHEBI:78346"/>
        <dbReference type="ChEBI" id="CHEBI:137796"/>
    </reaction>
</comment>